<comment type="caution">
    <text evidence="2">The sequence shown here is derived from an EMBL/GenBank/DDBJ whole genome shotgun (WGS) entry which is preliminary data.</text>
</comment>
<evidence type="ECO:0000313" key="2">
    <source>
        <dbReference type="EMBL" id="MDO3681824.1"/>
    </source>
</evidence>
<name>A0ABT8VLG0_9BACL</name>
<dbReference type="Pfam" id="PF08708">
    <property type="entry name" value="PriCT_1"/>
    <property type="match status" value="1"/>
</dbReference>
<dbReference type="EMBL" id="JAUMKJ010000080">
    <property type="protein sequence ID" value="MDO3681824.1"/>
    <property type="molecule type" value="Genomic_DNA"/>
</dbReference>
<gene>
    <name evidence="2" type="ORF">Q3C12_33035</name>
</gene>
<dbReference type="InterPro" id="IPR014820">
    <property type="entry name" value="PriCT_1"/>
</dbReference>
<protein>
    <submittedName>
        <fullName evidence="2">Primase C-terminal domain-containing protein</fullName>
    </submittedName>
</protein>
<dbReference type="Gene3D" id="3.30.70.1790">
    <property type="entry name" value="RepB DNA-primase, N-terminal domain"/>
    <property type="match status" value="1"/>
</dbReference>
<evidence type="ECO:0000313" key="3">
    <source>
        <dbReference type="Proteomes" id="UP001168883"/>
    </source>
</evidence>
<keyword evidence="2" id="KW-0614">Plasmid</keyword>
<proteinExistence type="predicted"/>
<organism evidence="2 3">
    <name type="scientific">Paenibacillus ehimensis</name>
    <dbReference type="NCBI Taxonomy" id="79264"/>
    <lineage>
        <taxon>Bacteria</taxon>
        <taxon>Bacillati</taxon>
        <taxon>Bacillota</taxon>
        <taxon>Bacilli</taxon>
        <taxon>Bacillales</taxon>
        <taxon>Paenibacillaceae</taxon>
        <taxon>Paenibacillus</taxon>
    </lineage>
</organism>
<accession>A0ABT8VLG0</accession>
<dbReference type="Proteomes" id="UP001168883">
    <property type="component" value="Unassembled WGS sequence"/>
</dbReference>
<geneLocation type="plasmid" evidence="2">
    <name>pLPM_part_1</name>
</geneLocation>
<sequence length="466" mass="51560">MLPAFAVRPAAAGTKEAFRLLFGNQLTESPNRFPTEAAGRSKTLGWVFVSPDCRNMKACRTYQTLFAMSGQHTYYTPNTFYRNDRREEATLRFLNALVIDVDVKGADNPNAGLCLSDLLERISSAGLPCPSMIVRTPSGGYHVYFILETPRKAYTNAVQTYRRIQTAIAAAIGGDRQAIGAERWFRLPTPETLVFTSERRVSFAELSDWENINQGAIKEAQRGSIVRKQILDHPAVKTLLEGVEKGKRDNTCYTLALIYKREGYSMEDAEAELLAWNSRLDEPLTQRIVSRKVKSAYKDNAPAGPTGEWITYLSGVPFAYEVWEAAKPRGERKTSHYTEWAEDVERALQQLPDRSITDAQRKLASYFGMSLSTFQAVVSLMVESGKLTVEVHGKGRGAATTLRLLESPISATEPAPETRPVLLAQNVPDSNTLTLVGVVGGVLPFSIGGGEVARPLRVSFFRAPPD</sequence>
<dbReference type="RefSeq" id="WP_302881385.1">
    <property type="nucleotide sequence ID" value="NZ_JAUMKJ010000080.1"/>
</dbReference>
<dbReference type="SUPFAM" id="SSF56747">
    <property type="entry name" value="Prim-pol domain"/>
    <property type="match status" value="1"/>
</dbReference>
<keyword evidence="3" id="KW-1185">Reference proteome</keyword>
<evidence type="ECO:0000259" key="1">
    <source>
        <dbReference type="Pfam" id="PF08708"/>
    </source>
</evidence>
<reference evidence="2" key="1">
    <citation type="submission" date="2023-07" db="EMBL/GenBank/DDBJ databases">
        <authorList>
            <person name="Aktuganov G."/>
            <person name="Boyko T."/>
            <person name="Delegan Y."/>
            <person name="Galimzianova N."/>
            <person name="Gilvanova E."/>
            <person name="Korobov V."/>
            <person name="Kuzmina L."/>
            <person name="Melentiev A."/>
            <person name="Milman P."/>
            <person name="Ryabova A."/>
            <person name="Stupak E."/>
            <person name="Yasakov T."/>
            <person name="Zharikova N."/>
            <person name="Zhurenko E."/>
        </authorList>
    </citation>
    <scope>NUCLEOTIDE SEQUENCE</scope>
    <source>
        <strain evidence="2">IB-739</strain>
        <plasmid evidence="2">pLPM_part_1</plasmid>
    </source>
</reference>
<feature type="domain" description="Primase C-terminal 1" evidence="1">
    <location>
        <begin position="239"/>
        <end position="299"/>
    </location>
</feature>